<evidence type="ECO:0000256" key="1">
    <source>
        <dbReference type="ARBA" id="ARBA00005953"/>
    </source>
</evidence>
<dbReference type="GO" id="GO:0047617">
    <property type="term" value="F:fatty acyl-CoA hydrolase activity"/>
    <property type="evidence" value="ECO:0007669"/>
    <property type="project" value="TreeGrafter"/>
</dbReference>
<dbReference type="Proteomes" id="UP000245884">
    <property type="component" value="Unassembled WGS sequence"/>
</dbReference>
<organism evidence="4 5">
    <name type="scientific">Jaminaea rosea</name>
    <dbReference type="NCBI Taxonomy" id="1569628"/>
    <lineage>
        <taxon>Eukaryota</taxon>
        <taxon>Fungi</taxon>
        <taxon>Dikarya</taxon>
        <taxon>Basidiomycota</taxon>
        <taxon>Ustilaginomycotina</taxon>
        <taxon>Exobasidiomycetes</taxon>
        <taxon>Microstromatales</taxon>
        <taxon>Microstromatales incertae sedis</taxon>
        <taxon>Jaminaea</taxon>
    </lineage>
</organism>
<feature type="domain" description="Thioesterase" evidence="3">
    <location>
        <begin position="38"/>
        <end position="123"/>
    </location>
</feature>
<dbReference type="InterPro" id="IPR050563">
    <property type="entry name" value="4-hydroxybenzoyl-CoA_TE"/>
</dbReference>
<dbReference type="InterPro" id="IPR029069">
    <property type="entry name" value="HotDog_dom_sf"/>
</dbReference>
<dbReference type="Gene3D" id="3.10.129.10">
    <property type="entry name" value="Hotdog Thioesterase"/>
    <property type="match status" value="1"/>
</dbReference>
<dbReference type="PANTHER" id="PTHR31793:SF27">
    <property type="entry name" value="NOVEL THIOESTERASE SUPERFAMILY DOMAIN AND SAPOSIN A-TYPE DOMAIN CONTAINING PROTEIN (0610012H03RIK)"/>
    <property type="match status" value="1"/>
</dbReference>
<keyword evidence="5" id="KW-1185">Reference proteome</keyword>
<proteinExistence type="inferred from homology"/>
<protein>
    <recommendedName>
        <fullName evidence="3">Thioesterase domain-containing protein</fullName>
    </recommendedName>
</protein>
<dbReference type="OrthoDB" id="2420454at2759"/>
<dbReference type="RefSeq" id="XP_025361669.1">
    <property type="nucleotide sequence ID" value="XM_025508287.1"/>
</dbReference>
<name>A0A316UP43_9BASI</name>
<dbReference type="SUPFAM" id="SSF54637">
    <property type="entry name" value="Thioesterase/thiol ester dehydrase-isomerase"/>
    <property type="match status" value="1"/>
</dbReference>
<evidence type="ECO:0000313" key="5">
    <source>
        <dbReference type="Proteomes" id="UP000245884"/>
    </source>
</evidence>
<dbReference type="AlphaFoldDB" id="A0A316UP43"/>
<evidence type="ECO:0000256" key="2">
    <source>
        <dbReference type="ARBA" id="ARBA00022801"/>
    </source>
</evidence>
<gene>
    <name evidence="4" type="ORF">BDZ90DRAFT_260730</name>
</gene>
<dbReference type="CDD" id="cd00586">
    <property type="entry name" value="4HBT"/>
    <property type="match status" value="1"/>
</dbReference>
<dbReference type="GeneID" id="37030110"/>
<evidence type="ECO:0000259" key="3">
    <source>
        <dbReference type="Pfam" id="PF03061"/>
    </source>
</evidence>
<dbReference type="EMBL" id="KZ819669">
    <property type="protein sequence ID" value="PWN27057.1"/>
    <property type="molecule type" value="Genomic_DNA"/>
</dbReference>
<dbReference type="STRING" id="1569628.A0A316UP43"/>
<reference evidence="4 5" key="1">
    <citation type="journal article" date="2018" name="Mol. Biol. Evol.">
        <title>Broad Genomic Sampling Reveals a Smut Pathogenic Ancestry of the Fungal Clade Ustilaginomycotina.</title>
        <authorList>
            <person name="Kijpornyongpan T."/>
            <person name="Mondo S.J."/>
            <person name="Barry K."/>
            <person name="Sandor L."/>
            <person name="Lee J."/>
            <person name="Lipzen A."/>
            <person name="Pangilinan J."/>
            <person name="LaButti K."/>
            <person name="Hainaut M."/>
            <person name="Henrissat B."/>
            <person name="Grigoriev I.V."/>
            <person name="Spatafora J.W."/>
            <person name="Aime M.C."/>
        </authorList>
    </citation>
    <scope>NUCLEOTIDE SEQUENCE [LARGE SCALE GENOMIC DNA]</scope>
    <source>
        <strain evidence="4 5">MCA 5214</strain>
    </source>
</reference>
<keyword evidence="2" id="KW-0378">Hydrolase</keyword>
<dbReference type="PANTHER" id="PTHR31793">
    <property type="entry name" value="4-HYDROXYBENZOYL-COA THIOESTERASE FAMILY MEMBER"/>
    <property type="match status" value="1"/>
</dbReference>
<comment type="similarity">
    <text evidence="1">Belongs to the 4-hydroxybenzoyl-CoA thioesterase family.</text>
</comment>
<dbReference type="InterPro" id="IPR006683">
    <property type="entry name" value="Thioestr_dom"/>
</dbReference>
<accession>A0A316UP43</accession>
<evidence type="ECO:0000313" key="4">
    <source>
        <dbReference type="EMBL" id="PWN27057.1"/>
    </source>
</evidence>
<dbReference type="Pfam" id="PF03061">
    <property type="entry name" value="4HBT"/>
    <property type="match status" value="1"/>
</dbReference>
<sequence>MSPPPPTPPPAKAEGRRKASGFRYWLDVQTRWIDNDQYGHINNAVYYLAADAAINAYLVSHCALQPYRQPTDPPPSDPRADVLGLMISTSAIYYAPATFPCVLRVGLRVIKLGQSSVTYELGMFEMPDPTKGQGLPALEGGKVQAPAPGELDGEALAGTLTRATHVYVDRQNRRPVRPMPEAIGKGLQAVRVEEWAEDGEGKARL</sequence>